<keyword evidence="4" id="KW-1185">Reference proteome</keyword>
<proteinExistence type="predicted"/>
<reference evidence="3" key="2">
    <citation type="submission" date="2020-06" db="EMBL/GenBank/DDBJ databases">
        <title>Helianthus annuus Genome sequencing and assembly Release 2.</title>
        <authorList>
            <person name="Gouzy J."/>
            <person name="Langlade N."/>
            <person name="Munos S."/>
        </authorList>
    </citation>
    <scope>NUCLEOTIDE SEQUENCE</scope>
    <source>
        <tissue evidence="3">Leaves</tissue>
    </source>
</reference>
<evidence type="ECO:0000313" key="3">
    <source>
        <dbReference type="EMBL" id="KAF5779732.1"/>
    </source>
</evidence>
<accession>A0A9K3HK32</accession>
<sequence length="1175" mass="135616">MVNRFWGRSILEFEAVESSGRSGGLLTIWDPSVFTRSGVVKNRNYLAIMGNIEMTRETIVVVNVYAQNDPGDRRDLWTELLQLRRSTSGMWVFLGDFNDVRCPEERLNSEFIAINAQFFNHFITEADLVEYQMGGRQYTYMSDNGTKMSKLDRFLVSRDFMSKWPLASCMALSKLASDHCPILLSTTQTDYGKIPSRMFNSWFEIPGATEQVIHLLGIFQFEGLPDLALDVKLKWVKRRLKEWVFVRKADMESSYNTKLKRLEELELAAEQRSLDQAELEERVECKSQVLETDRLKAMDMQQKSRVRWAKEGDENTKYFHGVMNANTTNNRIHGLHIDGVWVTSPPLVKDHAFSFFAEKFEEPLVSRPVLQCPFLSSVSNVEAEALESPFTLNEIKSAVWECDGDRAPGPDGINLRFIKKFWDELEGDFMRLFQHFYSAEQLNNGCMSSFLALIPKRSDPGGLHEYRPISLIGCINKVVSKVLVNRLKAVIHKLVSEEQTGFLAGRSIIDGVIILNEIIPWLKRNKSEGMILKVDIEKAYDSLSWDFLNSMLCQMNFPVKWRRWVMSIVTSARASVLVNGSPTQEFTCSRGLRQGDPLSPFLFVLAMEALTGVMKKACDIGVIQGLSLSPTGGQISHFLYADDVIFVGKWSFNNLLNLKRILRCFYLSSGLKVNLKKSSLYGVGIEDSHVQLMANMLGCTRGTFPFKYLGLQVGANMNLIKNWDPVVETFQKRLSLWKAKTISLGGRITLVSSVLNALPTYYFSLYKAPLGVIKKLEKLRRDFLWGSNPEQEKMKWVAWKSMMTPKDLGGMGFGSLRAVNLAMLSKWWWRFKVERDSLWKKVVWEVHNNSRTWSFIPAKMSMAGPWKQIHNLKIDFNAMGFCLESLFRGSPGSDREMFFWKERWLFEEPLCEKFPALFQLERYKNVLIKERVVDGPNGLELKFLWIRLPSVAAEISELNILSDAIVRYEFGLGADKWAWILDSSGSFSVSSVKEKTHRLMFSDLRLDFEWNNWSPIKVNFLVWRLIQDKLPTKAALNRRNVIIEDNRCKMCGDEEESALHLFASCRIAEQIWEFITRWCRIKQVLVLELKDLANIHKCNRGSHRWKKTVNLVTQATIWVIWRSRNEAVFEGKQPYVNRMKEEIKMFGYMWLKSRVKNANISWENWCNFDLISLGV</sequence>
<dbReference type="Gene3D" id="3.60.10.10">
    <property type="entry name" value="Endonuclease/exonuclease/phosphatase"/>
    <property type="match status" value="1"/>
</dbReference>
<dbReference type="CDD" id="cd01650">
    <property type="entry name" value="RT_nLTR_like"/>
    <property type="match status" value="1"/>
</dbReference>
<dbReference type="InterPro" id="IPR043502">
    <property type="entry name" value="DNA/RNA_pol_sf"/>
</dbReference>
<keyword evidence="3" id="KW-0548">Nucleotidyltransferase</keyword>
<keyword evidence="3" id="KW-0808">Transferase</keyword>
<dbReference type="InterPro" id="IPR000477">
    <property type="entry name" value="RT_dom"/>
</dbReference>
<protein>
    <submittedName>
        <fullName evidence="3">RNA-directed DNA polymerase</fullName>
        <ecNumber evidence="3">2.7.7.49</ecNumber>
    </submittedName>
</protein>
<keyword evidence="3" id="KW-0695">RNA-directed DNA polymerase</keyword>
<dbReference type="InterPro" id="IPR036691">
    <property type="entry name" value="Endo/exonu/phosph_ase_sf"/>
</dbReference>
<dbReference type="Pfam" id="PF03372">
    <property type="entry name" value="Exo_endo_phos"/>
    <property type="match status" value="1"/>
</dbReference>
<organism evidence="3 4">
    <name type="scientific">Helianthus annuus</name>
    <name type="common">Common sunflower</name>
    <dbReference type="NCBI Taxonomy" id="4232"/>
    <lineage>
        <taxon>Eukaryota</taxon>
        <taxon>Viridiplantae</taxon>
        <taxon>Streptophyta</taxon>
        <taxon>Embryophyta</taxon>
        <taxon>Tracheophyta</taxon>
        <taxon>Spermatophyta</taxon>
        <taxon>Magnoliopsida</taxon>
        <taxon>eudicotyledons</taxon>
        <taxon>Gunneridae</taxon>
        <taxon>Pentapetalae</taxon>
        <taxon>asterids</taxon>
        <taxon>campanulids</taxon>
        <taxon>Asterales</taxon>
        <taxon>Asteraceae</taxon>
        <taxon>Asteroideae</taxon>
        <taxon>Heliantheae alliance</taxon>
        <taxon>Heliantheae</taxon>
        <taxon>Helianthus</taxon>
    </lineage>
</organism>
<name>A0A9K3HK32_HELAN</name>
<dbReference type="AlphaFoldDB" id="A0A9K3HK32"/>
<dbReference type="PROSITE" id="PS50878">
    <property type="entry name" value="RT_POL"/>
    <property type="match status" value="1"/>
</dbReference>
<dbReference type="SUPFAM" id="SSF56219">
    <property type="entry name" value="DNase I-like"/>
    <property type="match status" value="1"/>
</dbReference>
<dbReference type="Pfam" id="PF00078">
    <property type="entry name" value="RVT_1"/>
    <property type="match status" value="1"/>
</dbReference>
<evidence type="ECO:0000259" key="2">
    <source>
        <dbReference type="PROSITE" id="PS50878"/>
    </source>
</evidence>
<gene>
    <name evidence="3" type="ORF">HanXRQr2_Chr12g0562961</name>
</gene>
<dbReference type="EC" id="2.7.7.49" evidence="3"/>
<feature type="domain" description="Reverse transcriptase" evidence="2">
    <location>
        <begin position="435"/>
        <end position="713"/>
    </location>
</feature>
<evidence type="ECO:0000313" key="4">
    <source>
        <dbReference type="Proteomes" id="UP000215914"/>
    </source>
</evidence>
<dbReference type="PANTHER" id="PTHR33116">
    <property type="entry name" value="REVERSE TRANSCRIPTASE ZINC-BINDING DOMAIN-CONTAINING PROTEIN-RELATED-RELATED"/>
    <property type="match status" value="1"/>
</dbReference>
<dbReference type="Gramene" id="mRNA:HanXRQr2_Chr12g0562961">
    <property type="protein sequence ID" value="CDS:HanXRQr2_Chr12g0562961.1"/>
    <property type="gene ID" value="HanXRQr2_Chr12g0562961"/>
</dbReference>
<feature type="coiled-coil region" evidence="1">
    <location>
        <begin position="248"/>
        <end position="282"/>
    </location>
</feature>
<reference evidence="3" key="1">
    <citation type="journal article" date="2017" name="Nature">
        <title>The sunflower genome provides insights into oil metabolism, flowering and Asterid evolution.</title>
        <authorList>
            <person name="Badouin H."/>
            <person name="Gouzy J."/>
            <person name="Grassa C.J."/>
            <person name="Murat F."/>
            <person name="Staton S.E."/>
            <person name="Cottret L."/>
            <person name="Lelandais-Briere C."/>
            <person name="Owens G.L."/>
            <person name="Carrere S."/>
            <person name="Mayjonade B."/>
            <person name="Legrand L."/>
            <person name="Gill N."/>
            <person name="Kane N.C."/>
            <person name="Bowers J.E."/>
            <person name="Hubner S."/>
            <person name="Bellec A."/>
            <person name="Berard A."/>
            <person name="Berges H."/>
            <person name="Blanchet N."/>
            <person name="Boniface M.C."/>
            <person name="Brunel D."/>
            <person name="Catrice O."/>
            <person name="Chaidir N."/>
            <person name="Claudel C."/>
            <person name="Donnadieu C."/>
            <person name="Faraut T."/>
            <person name="Fievet G."/>
            <person name="Helmstetter N."/>
            <person name="King M."/>
            <person name="Knapp S.J."/>
            <person name="Lai Z."/>
            <person name="Le Paslier M.C."/>
            <person name="Lippi Y."/>
            <person name="Lorenzon L."/>
            <person name="Mandel J.R."/>
            <person name="Marage G."/>
            <person name="Marchand G."/>
            <person name="Marquand E."/>
            <person name="Bret-Mestries E."/>
            <person name="Morien E."/>
            <person name="Nambeesan S."/>
            <person name="Nguyen T."/>
            <person name="Pegot-Espagnet P."/>
            <person name="Pouilly N."/>
            <person name="Raftis F."/>
            <person name="Sallet E."/>
            <person name="Schiex T."/>
            <person name="Thomas J."/>
            <person name="Vandecasteele C."/>
            <person name="Vares D."/>
            <person name="Vear F."/>
            <person name="Vautrin S."/>
            <person name="Crespi M."/>
            <person name="Mangin B."/>
            <person name="Burke J.M."/>
            <person name="Salse J."/>
            <person name="Munos S."/>
            <person name="Vincourt P."/>
            <person name="Rieseberg L.H."/>
            <person name="Langlade N.B."/>
        </authorList>
    </citation>
    <scope>NUCLEOTIDE SEQUENCE</scope>
    <source>
        <tissue evidence="3">Leaves</tissue>
    </source>
</reference>
<dbReference type="InterPro" id="IPR026960">
    <property type="entry name" value="RVT-Znf"/>
</dbReference>
<dbReference type="EMBL" id="MNCJ02000327">
    <property type="protein sequence ID" value="KAF5779732.1"/>
    <property type="molecule type" value="Genomic_DNA"/>
</dbReference>
<dbReference type="SUPFAM" id="SSF56672">
    <property type="entry name" value="DNA/RNA polymerases"/>
    <property type="match status" value="1"/>
</dbReference>
<dbReference type="Proteomes" id="UP000215914">
    <property type="component" value="Unassembled WGS sequence"/>
</dbReference>
<keyword evidence="1" id="KW-0175">Coiled coil</keyword>
<dbReference type="GO" id="GO:0003964">
    <property type="term" value="F:RNA-directed DNA polymerase activity"/>
    <property type="evidence" value="ECO:0007669"/>
    <property type="project" value="UniProtKB-KW"/>
</dbReference>
<evidence type="ECO:0000256" key="1">
    <source>
        <dbReference type="SAM" id="Coils"/>
    </source>
</evidence>
<dbReference type="Pfam" id="PF13966">
    <property type="entry name" value="zf-RVT"/>
    <property type="match status" value="1"/>
</dbReference>
<dbReference type="InterPro" id="IPR005135">
    <property type="entry name" value="Endo/exonuclease/phosphatase"/>
</dbReference>
<dbReference type="PANTHER" id="PTHR33116:SF78">
    <property type="entry name" value="OS12G0587133 PROTEIN"/>
    <property type="match status" value="1"/>
</dbReference>
<comment type="caution">
    <text evidence="3">The sequence shown here is derived from an EMBL/GenBank/DDBJ whole genome shotgun (WGS) entry which is preliminary data.</text>
</comment>